<reference evidence="10" key="1">
    <citation type="submission" date="2016-04" db="UniProtKB">
        <authorList>
            <consortium name="WormBaseParasite"/>
        </authorList>
    </citation>
    <scope>IDENTIFICATION</scope>
</reference>
<dbReference type="GO" id="GO:0005886">
    <property type="term" value="C:plasma membrane"/>
    <property type="evidence" value="ECO:0007669"/>
    <property type="project" value="TreeGrafter"/>
</dbReference>
<sequence length="422" mass="48032">MKRPARRSFYIGENVTDDIFFVIPFCFCMYSIAFPLTYFELALGQYTQTSILAIFDNIAPIGFGIGLSALFLVVISVVISNDLLALMVAVLVNSYEVFGIGILWDNCIGPLSRERYQLFIFYDTKFGKLKFQKRYKRKVEVDSKTLKIPLAYAYLFITSLLTITLLAFAVFMSPPSYPSTETFYRVDLSIDVWLEAALMSCVIMQLGYGGIIFLGSQNTFFNDIATDSMIIVTATTVVFTCQASLYALIRDSFFFESAHGDTPYFREDCYLLQISLETNVMTAAAAILILCELLVVCGAYGSRRLLANISTMAAGHRGELTYGQYFIQEAVLLLWSIVIPVVLVATIIRNFMSDEVNFDRGDVVALVVILSPIPVCAFYRCWTFYHYNLNWRRLFTPEPELWGPRLTYHRILAERDEKRLRV</sequence>
<feature type="transmembrane region" description="Helical" evidence="7">
    <location>
        <begin position="363"/>
        <end position="385"/>
    </location>
</feature>
<dbReference type="OMA" id="LNANHIF"/>
<feature type="transmembrane region" description="Helical" evidence="7">
    <location>
        <begin position="152"/>
        <end position="172"/>
    </location>
</feature>
<feature type="transmembrane region" description="Helical" evidence="7">
    <location>
        <begin position="330"/>
        <end position="351"/>
    </location>
</feature>
<evidence type="ECO:0000256" key="5">
    <source>
        <dbReference type="ARBA" id="ARBA00022989"/>
    </source>
</evidence>
<dbReference type="GO" id="GO:0005283">
    <property type="term" value="F:amino acid:sodium symporter activity"/>
    <property type="evidence" value="ECO:0007669"/>
    <property type="project" value="TreeGrafter"/>
</dbReference>
<dbReference type="PROSITE" id="PS50267">
    <property type="entry name" value="NA_NEUROTRAN_SYMP_3"/>
    <property type="match status" value="1"/>
</dbReference>
<dbReference type="SUPFAM" id="SSF161070">
    <property type="entry name" value="SNF-like"/>
    <property type="match status" value="1"/>
</dbReference>
<organism evidence="10">
    <name type="scientific">Nippostrongylus brasiliensis</name>
    <name type="common">Rat hookworm</name>
    <dbReference type="NCBI Taxonomy" id="27835"/>
    <lineage>
        <taxon>Eukaryota</taxon>
        <taxon>Metazoa</taxon>
        <taxon>Ecdysozoa</taxon>
        <taxon>Nematoda</taxon>
        <taxon>Chromadorea</taxon>
        <taxon>Rhabditida</taxon>
        <taxon>Rhabditina</taxon>
        <taxon>Rhabditomorpha</taxon>
        <taxon>Strongyloidea</taxon>
        <taxon>Heligmosomidae</taxon>
        <taxon>Nippostrongylus</taxon>
    </lineage>
</organism>
<feature type="transmembrane region" description="Helical" evidence="7">
    <location>
        <begin position="51"/>
        <end position="77"/>
    </location>
</feature>
<keyword evidence="4" id="KW-0769">Symport</keyword>
<evidence type="ECO:0000313" key="8">
    <source>
        <dbReference type="EMBL" id="VDL80324.1"/>
    </source>
</evidence>
<feature type="transmembrane region" description="Helical" evidence="7">
    <location>
        <begin position="228"/>
        <end position="249"/>
    </location>
</feature>
<dbReference type="AlphaFoldDB" id="A0A158R2S6"/>
<dbReference type="GO" id="GO:0089718">
    <property type="term" value="P:amino acid import across plasma membrane"/>
    <property type="evidence" value="ECO:0007669"/>
    <property type="project" value="TreeGrafter"/>
</dbReference>
<keyword evidence="5 7" id="KW-1133">Transmembrane helix</keyword>
<dbReference type="PANTHER" id="PTHR11616">
    <property type="entry name" value="SODIUM/CHLORIDE DEPENDENT TRANSPORTER"/>
    <property type="match status" value="1"/>
</dbReference>
<evidence type="ECO:0000313" key="10">
    <source>
        <dbReference type="WBParaSite" id="NBR_0001672801-mRNA-1"/>
    </source>
</evidence>
<comment type="subcellular location">
    <subcellularLocation>
        <location evidence="1">Membrane</location>
        <topology evidence="1">Multi-pass membrane protein</topology>
    </subcellularLocation>
</comment>
<dbReference type="InterPro" id="IPR000175">
    <property type="entry name" value="Na/ntran_symport"/>
</dbReference>
<feature type="transmembrane region" description="Helical" evidence="7">
    <location>
        <begin position="20"/>
        <end position="39"/>
    </location>
</feature>
<dbReference type="InterPro" id="IPR037272">
    <property type="entry name" value="SNS_sf"/>
</dbReference>
<evidence type="ECO:0000256" key="7">
    <source>
        <dbReference type="SAM" id="Phobius"/>
    </source>
</evidence>
<dbReference type="WBParaSite" id="NBR_0001672801-mRNA-1">
    <property type="protein sequence ID" value="NBR_0001672801-mRNA-1"/>
    <property type="gene ID" value="NBR_0001672801"/>
</dbReference>
<accession>A0A158R2S6</accession>
<evidence type="ECO:0000256" key="6">
    <source>
        <dbReference type="ARBA" id="ARBA00023136"/>
    </source>
</evidence>
<dbReference type="EMBL" id="UYSL01022365">
    <property type="protein sequence ID" value="VDL80324.1"/>
    <property type="molecule type" value="Genomic_DNA"/>
</dbReference>
<keyword evidence="6 7" id="KW-0472">Membrane</keyword>
<name>A0A158R2S6_NIPBR</name>
<evidence type="ECO:0000256" key="2">
    <source>
        <dbReference type="ARBA" id="ARBA00022448"/>
    </source>
</evidence>
<feature type="transmembrane region" description="Helical" evidence="7">
    <location>
        <begin position="280"/>
        <end position="302"/>
    </location>
</feature>
<proteinExistence type="predicted"/>
<gene>
    <name evidence="8" type="ORF">NBR_LOCUS16729</name>
</gene>
<evidence type="ECO:0000256" key="1">
    <source>
        <dbReference type="ARBA" id="ARBA00004141"/>
    </source>
</evidence>
<evidence type="ECO:0000313" key="9">
    <source>
        <dbReference type="Proteomes" id="UP000271162"/>
    </source>
</evidence>
<dbReference type="PANTHER" id="PTHR11616:SF241">
    <property type="entry name" value="SODIUM- AND CHLORIDE-DEPENDENT GLYCINE TRANSPORTER 2"/>
    <property type="match status" value="1"/>
</dbReference>
<protein>
    <submittedName>
        <fullName evidence="8 10">Uncharacterized protein</fullName>
    </submittedName>
</protein>
<reference evidence="8 9" key="2">
    <citation type="submission" date="2018-11" db="EMBL/GenBank/DDBJ databases">
        <authorList>
            <consortium name="Pathogen Informatics"/>
        </authorList>
    </citation>
    <scope>NUCLEOTIDE SEQUENCE [LARGE SCALE GENOMIC DNA]</scope>
</reference>
<evidence type="ECO:0000256" key="3">
    <source>
        <dbReference type="ARBA" id="ARBA00022692"/>
    </source>
</evidence>
<keyword evidence="2" id="KW-0813">Transport</keyword>
<feature type="transmembrane region" description="Helical" evidence="7">
    <location>
        <begin position="192"/>
        <end position="216"/>
    </location>
</feature>
<keyword evidence="3 7" id="KW-0812">Transmembrane</keyword>
<evidence type="ECO:0000256" key="4">
    <source>
        <dbReference type="ARBA" id="ARBA00022847"/>
    </source>
</evidence>
<keyword evidence="9" id="KW-1185">Reference proteome</keyword>
<dbReference type="Proteomes" id="UP000271162">
    <property type="component" value="Unassembled WGS sequence"/>
</dbReference>